<protein>
    <submittedName>
        <fullName evidence="2">Uncharacterized protein</fullName>
    </submittedName>
</protein>
<name>A0A542DH29_AMYCI</name>
<dbReference type="OrthoDB" id="10019084at2"/>
<dbReference type="RefSeq" id="WP_141997273.1">
    <property type="nucleotide sequence ID" value="NZ_VFML01000001.1"/>
</dbReference>
<feature type="region of interest" description="Disordered" evidence="1">
    <location>
        <begin position="1"/>
        <end position="21"/>
    </location>
</feature>
<organism evidence="2 3">
    <name type="scientific">Amycolatopsis cihanbeyliensis</name>
    <dbReference type="NCBI Taxonomy" id="1128664"/>
    <lineage>
        <taxon>Bacteria</taxon>
        <taxon>Bacillati</taxon>
        <taxon>Actinomycetota</taxon>
        <taxon>Actinomycetes</taxon>
        <taxon>Pseudonocardiales</taxon>
        <taxon>Pseudonocardiaceae</taxon>
        <taxon>Amycolatopsis</taxon>
    </lineage>
</organism>
<accession>A0A542DH29</accession>
<keyword evidence="3" id="KW-1185">Reference proteome</keyword>
<dbReference type="AlphaFoldDB" id="A0A542DH29"/>
<evidence type="ECO:0000256" key="1">
    <source>
        <dbReference type="SAM" id="MobiDB-lite"/>
    </source>
</evidence>
<feature type="compositionally biased region" description="Basic residues" evidence="1">
    <location>
        <begin position="10"/>
        <end position="21"/>
    </location>
</feature>
<evidence type="ECO:0000313" key="2">
    <source>
        <dbReference type="EMBL" id="TQJ02351.1"/>
    </source>
</evidence>
<proteinExistence type="predicted"/>
<sequence>MTDSAFSPTGRRRRRQGGRRHQYLVRYDDQEDALVRRRATEFGLSVPAFLSILSLRCELTTCRASDPAPPCGARSTCLTCLLAD</sequence>
<gene>
    <name evidence="2" type="ORF">FB471_2076</name>
</gene>
<dbReference type="Proteomes" id="UP000320876">
    <property type="component" value="Unassembled WGS sequence"/>
</dbReference>
<comment type="caution">
    <text evidence="2">The sequence shown here is derived from an EMBL/GenBank/DDBJ whole genome shotgun (WGS) entry which is preliminary data.</text>
</comment>
<evidence type="ECO:0000313" key="3">
    <source>
        <dbReference type="Proteomes" id="UP000320876"/>
    </source>
</evidence>
<reference evidence="2 3" key="1">
    <citation type="submission" date="2019-06" db="EMBL/GenBank/DDBJ databases">
        <title>Sequencing the genomes of 1000 actinobacteria strains.</title>
        <authorList>
            <person name="Klenk H.-P."/>
        </authorList>
    </citation>
    <scope>NUCLEOTIDE SEQUENCE [LARGE SCALE GENOMIC DNA]</scope>
    <source>
        <strain evidence="2 3">DSM 45679</strain>
    </source>
</reference>
<dbReference type="EMBL" id="VFML01000001">
    <property type="protein sequence ID" value="TQJ02351.1"/>
    <property type="molecule type" value="Genomic_DNA"/>
</dbReference>